<dbReference type="SMART" id="SM00369">
    <property type="entry name" value="LRR_TYP"/>
    <property type="match status" value="5"/>
</dbReference>
<dbReference type="SUPFAM" id="SSF56112">
    <property type="entry name" value="Protein kinase-like (PK-like)"/>
    <property type="match status" value="1"/>
</dbReference>
<dbReference type="FunFam" id="3.80.10.10:FF:000041">
    <property type="entry name" value="LRR receptor-like serine/threonine-protein kinase ERECTA"/>
    <property type="match status" value="1"/>
</dbReference>
<dbReference type="FunFam" id="1.10.510.10:FF:000448">
    <property type="entry name" value="Putative LRR receptor-like serine/threonine-protein kinase"/>
    <property type="match status" value="1"/>
</dbReference>
<keyword evidence="3" id="KW-0804">Transcription</keyword>
<dbReference type="PANTHER" id="PTHR48007">
    <property type="entry name" value="LEUCINE-RICH REPEAT RECEPTOR-LIKE PROTEIN KINASE PXC1"/>
    <property type="match status" value="1"/>
</dbReference>
<proteinExistence type="inferred from homology"/>
<keyword evidence="4" id="KW-1003">Cell membrane</keyword>
<dbReference type="InterPro" id="IPR011009">
    <property type="entry name" value="Kinase-like_dom_sf"/>
</dbReference>
<dbReference type="SUPFAM" id="SSF52058">
    <property type="entry name" value="L domain-like"/>
    <property type="match status" value="1"/>
</dbReference>
<evidence type="ECO:0000256" key="14">
    <source>
        <dbReference type="SAM" id="Phobius"/>
    </source>
</evidence>
<dbReference type="GO" id="GO:0051707">
    <property type="term" value="P:response to other organism"/>
    <property type="evidence" value="ECO:0007669"/>
    <property type="project" value="UniProtKB-ARBA"/>
</dbReference>
<evidence type="ECO:0000256" key="6">
    <source>
        <dbReference type="ARBA" id="ARBA00022692"/>
    </source>
</evidence>
<keyword evidence="17" id="KW-1185">Reference proteome</keyword>
<feature type="region of interest" description="Disordered" evidence="13">
    <location>
        <begin position="1441"/>
        <end position="1471"/>
    </location>
</feature>
<dbReference type="Pfam" id="PF08263">
    <property type="entry name" value="LRRNT_2"/>
    <property type="match status" value="1"/>
</dbReference>
<dbReference type="PANTHER" id="PTHR48007:SF81">
    <property type="entry name" value="PROTEIN KINASE DOMAIN-CONTAINING PROTEIN"/>
    <property type="match status" value="1"/>
</dbReference>
<dbReference type="PROSITE" id="PS50011">
    <property type="entry name" value="PROTEIN_KINASE_DOM"/>
    <property type="match status" value="1"/>
</dbReference>
<reference evidence="16" key="1">
    <citation type="submission" date="2018-01" db="EMBL/GenBank/DDBJ databases">
        <authorList>
            <person name="Mao J.F."/>
        </authorList>
    </citation>
    <scope>NUCLEOTIDE SEQUENCE</scope>
    <source>
        <strain evidence="16">Huo1</strain>
        <tissue evidence="16">Leaf</tissue>
    </source>
</reference>
<comment type="subcellular location">
    <subcellularLocation>
        <location evidence="1">Cell membrane</location>
    </subcellularLocation>
</comment>
<dbReference type="FunFam" id="3.30.200.20:FF:000433">
    <property type="entry name" value="Predicted protein"/>
    <property type="match status" value="1"/>
</dbReference>
<evidence type="ECO:0000256" key="13">
    <source>
        <dbReference type="SAM" id="MobiDB-lite"/>
    </source>
</evidence>
<evidence type="ECO:0000256" key="9">
    <source>
        <dbReference type="ARBA" id="ARBA00022946"/>
    </source>
</evidence>
<evidence type="ECO:0000259" key="15">
    <source>
        <dbReference type="PROSITE" id="PS50011"/>
    </source>
</evidence>
<dbReference type="GO" id="GO:0006952">
    <property type="term" value="P:defense response"/>
    <property type="evidence" value="ECO:0007669"/>
    <property type="project" value="UniProtKB-ARBA"/>
</dbReference>
<dbReference type="EMBL" id="PNBA02000504">
    <property type="protein sequence ID" value="KAG6383581.1"/>
    <property type="molecule type" value="Genomic_DNA"/>
</dbReference>
<keyword evidence="3" id="KW-0805">Transcription regulation</keyword>
<dbReference type="FunFam" id="3.80.10.10:FF:000383">
    <property type="entry name" value="Leucine-rich repeat receptor protein kinase EMS1"/>
    <property type="match status" value="1"/>
</dbReference>
<dbReference type="InterPro" id="IPR001611">
    <property type="entry name" value="Leu-rich_rpt"/>
</dbReference>
<dbReference type="InterPro" id="IPR001245">
    <property type="entry name" value="Ser-Thr/Tyr_kinase_cat_dom"/>
</dbReference>
<accession>A0A8X8VWJ5</accession>
<keyword evidence="8" id="KW-0677">Repeat</keyword>
<keyword evidence="6 14" id="KW-0812">Transmembrane</keyword>
<evidence type="ECO:0000256" key="1">
    <source>
        <dbReference type="ARBA" id="ARBA00004236"/>
    </source>
</evidence>
<dbReference type="Gene3D" id="1.10.510.10">
    <property type="entry name" value="Transferase(Phosphotransferase) domain 1"/>
    <property type="match status" value="1"/>
</dbReference>
<name>A0A8X8VWJ5_SALSN</name>
<keyword evidence="11 14" id="KW-0472">Membrane</keyword>
<protein>
    <recommendedName>
        <fullName evidence="15">Protein kinase domain-containing protein</fullName>
    </recommendedName>
</protein>
<keyword evidence="5" id="KW-0433">Leucine-rich repeat</keyword>
<dbReference type="Pfam" id="PF07714">
    <property type="entry name" value="PK_Tyr_Ser-Thr"/>
    <property type="match status" value="1"/>
</dbReference>
<dbReference type="GO" id="GO:0004672">
    <property type="term" value="F:protein kinase activity"/>
    <property type="evidence" value="ECO:0007669"/>
    <property type="project" value="InterPro"/>
</dbReference>
<keyword evidence="10 14" id="KW-1133">Transmembrane helix</keyword>
<dbReference type="Pfam" id="PF02536">
    <property type="entry name" value="mTERF"/>
    <property type="match status" value="1"/>
</dbReference>
<dbReference type="Pfam" id="PF13855">
    <property type="entry name" value="LRR_8"/>
    <property type="match status" value="1"/>
</dbReference>
<dbReference type="SMART" id="SM00733">
    <property type="entry name" value="Mterf"/>
    <property type="match status" value="7"/>
</dbReference>
<feature type="transmembrane region" description="Helical" evidence="14">
    <location>
        <begin position="407"/>
        <end position="433"/>
    </location>
</feature>
<reference evidence="16" key="2">
    <citation type="submission" date="2020-08" db="EMBL/GenBank/DDBJ databases">
        <title>Plant Genome Project.</title>
        <authorList>
            <person name="Zhang R.-G."/>
        </authorList>
    </citation>
    <scope>NUCLEOTIDE SEQUENCE</scope>
    <source>
        <strain evidence="16">Huo1</strain>
        <tissue evidence="16">Leaf</tissue>
    </source>
</reference>
<evidence type="ECO:0000256" key="3">
    <source>
        <dbReference type="ARBA" id="ARBA00022472"/>
    </source>
</evidence>
<dbReference type="Proteomes" id="UP000298416">
    <property type="component" value="Unassembled WGS sequence"/>
</dbReference>
<dbReference type="InterPro" id="IPR038538">
    <property type="entry name" value="MTERF_sf"/>
</dbReference>
<evidence type="ECO:0000256" key="4">
    <source>
        <dbReference type="ARBA" id="ARBA00022475"/>
    </source>
</evidence>
<keyword evidence="7" id="KW-0732">Signal</keyword>
<comment type="caution">
    <text evidence="16">The sequence shown here is derived from an EMBL/GenBank/DDBJ whole genome shotgun (WGS) entry which is preliminary data.</text>
</comment>
<dbReference type="InterPro" id="IPR046959">
    <property type="entry name" value="PRK1-6/SRF4-like"/>
</dbReference>
<evidence type="ECO:0000256" key="11">
    <source>
        <dbReference type="ARBA" id="ARBA00023136"/>
    </source>
</evidence>
<evidence type="ECO:0000256" key="12">
    <source>
        <dbReference type="ARBA" id="ARBA00023180"/>
    </source>
</evidence>
<dbReference type="Gene3D" id="1.25.70.10">
    <property type="entry name" value="Transcription termination factor 3, mitochondrial"/>
    <property type="match status" value="1"/>
</dbReference>
<organism evidence="16">
    <name type="scientific">Salvia splendens</name>
    <name type="common">Scarlet sage</name>
    <dbReference type="NCBI Taxonomy" id="180675"/>
    <lineage>
        <taxon>Eukaryota</taxon>
        <taxon>Viridiplantae</taxon>
        <taxon>Streptophyta</taxon>
        <taxon>Embryophyta</taxon>
        <taxon>Tracheophyta</taxon>
        <taxon>Spermatophyta</taxon>
        <taxon>Magnoliopsida</taxon>
        <taxon>eudicotyledons</taxon>
        <taxon>Gunneridae</taxon>
        <taxon>Pentapetalae</taxon>
        <taxon>asterids</taxon>
        <taxon>lamiids</taxon>
        <taxon>Lamiales</taxon>
        <taxon>Lamiaceae</taxon>
        <taxon>Nepetoideae</taxon>
        <taxon>Mentheae</taxon>
        <taxon>Salviinae</taxon>
        <taxon>Salvia</taxon>
        <taxon>Salvia subgen. Calosphace</taxon>
        <taxon>core Calosphace</taxon>
    </lineage>
</organism>
<dbReference type="Gene3D" id="3.30.200.20">
    <property type="entry name" value="Phosphorylase Kinase, domain 1"/>
    <property type="match status" value="1"/>
</dbReference>
<evidence type="ECO:0000256" key="2">
    <source>
        <dbReference type="ARBA" id="ARBA00007692"/>
    </source>
</evidence>
<evidence type="ECO:0000256" key="7">
    <source>
        <dbReference type="ARBA" id="ARBA00022729"/>
    </source>
</evidence>
<feature type="region of interest" description="Disordered" evidence="13">
    <location>
        <begin position="809"/>
        <end position="856"/>
    </location>
</feature>
<dbReference type="Pfam" id="PF00560">
    <property type="entry name" value="LRR_1"/>
    <property type="match status" value="1"/>
</dbReference>
<dbReference type="InterPro" id="IPR032675">
    <property type="entry name" value="LRR_dom_sf"/>
</dbReference>
<dbReference type="InterPro" id="IPR003690">
    <property type="entry name" value="MTERF"/>
</dbReference>
<dbReference type="GO" id="GO:0005886">
    <property type="term" value="C:plasma membrane"/>
    <property type="evidence" value="ECO:0007669"/>
    <property type="project" value="UniProtKB-SubCell"/>
</dbReference>
<dbReference type="Gene3D" id="3.80.10.10">
    <property type="entry name" value="Ribonuclease Inhibitor"/>
    <property type="match status" value="2"/>
</dbReference>
<dbReference type="InterPro" id="IPR013210">
    <property type="entry name" value="LRR_N_plant-typ"/>
</dbReference>
<comment type="similarity">
    <text evidence="2">Belongs to the mTERF family.</text>
</comment>
<keyword evidence="12" id="KW-0325">Glycoprotein</keyword>
<gene>
    <name evidence="16" type="ORF">SASPL_156654</name>
</gene>
<keyword evidence="9" id="KW-0809">Transit peptide</keyword>
<dbReference type="GO" id="GO:0003676">
    <property type="term" value="F:nucleic acid binding"/>
    <property type="evidence" value="ECO:0007669"/>
    <property type="project" value="InterPro"/>
</dbReference>
<evidence type="ECO:0000256" key="5">
    <source>
        <dbReference type="ARBA" id="ARBA00022614"/>
    </source>
</evidence>
<evidence type="ECO:0000256" key="10">
    <source>
        <dbReference type="ARBA" id="ARBA00022989"/>
    </source>
</evidence>
<evidence type="ECO:0000313" key="16">
    <source>
        <dbReference type="EMBL" id="KAG6383581.1"/>
    </source>
</evidence>
<keyword evidence="3" id="KW-0806">Transcription termination</keyword>
<evidence type="ECO:0000313" key="17">
    <source>
        <dbReference type="Proteomes" id="UP000298416"/>
    </source>
</evidence>
<dbReference type="GO" id="GO:0005524">
    <property type="term" value="F:ATP binding"/>
    <property type="evidence" value="ECO:0007669"/>
    <property type="project" value="InterPro"/>
</dbReference>
<sequence length="1471" mass="163152">MHTRTIPHLLISNSRFLGQERLALLQLRSSLGLRAREWPIKSDPCSGWVGIQCLNGSVSGINISGFRRTKRGSLNPRFSVDALRNLTFLASFNASYFALPGPIPEWLGLGVASLRVLDLRSCLINGSIPSTLGNLSSLVELYLSANDLAGALPSSLGQLDGLSVLDLSRNALTGLIPVPFVDLRNLTVLDMSLNRLSGEIPPGIGRFSRLSLVDLDLGSNTLSGSLPLDLRGLRNLQRLVVGGNLLSGQLPDNLFPSLTRLKFVVLGRNQFVGGVPDLLWSLPSLDFLDLSANNFTGMLPFNVSAGVNASSAVANISQNSFYGNITPVVRRFSFIDMSVNFFEGSVPISARGSTALGMNCLQNSTSQRSRTECATFYAERNLVFDNFGEPSAPPSPPPKSDKKDHKALIFASVFGGVGLIALVIFIIVLCFICKRKTGTPNQRGISVGPVPAGGSPPPPGASLNFSNLGDAFTYQQILQATGEFNDANLMKNGHSGDLYRGLLDGGIHVVVKKVDLDSSAKKESYMSELDLFSRITHPTMVPLLGHCLENENEKFLVYKHMPNGDLSSSLFKKADTEDGLQSLDWITRLKIAIGAAEGLCYLHHECVPPLVHRDVQASSILLDDKFEVRLGSLSEVCAQEGEIHQNRITRLLRLPQTTDSGASGTPNAICAYDVYCFGKVLLELVTGKLGISSSSDAAMKDWLEMTLPYISIYDKELVTNILDPSLIIDEDLLEEVWAMAIVARSCLNPKPTRRPLMRYILKALENPLKVVREDNSSSERLRTTSSRGSWNAAVFGSWRQSSIDVANVPASQKMEGPSSFKTTGSQGSGPHGDANGNGHSSSARRHSREIFPEPLDEEEGMREGCWLLSCKTTLHPPPKPTLSRTHNARSAALLLRHLSPQNPDEQNQEPNLPLLQQDTEKLLEISLQSKRTPQFPGSIYSNPSSQLVNSVFRKGGNGSDSNADEVDDEMLVRALQIRRKVTAQAFKEALKKGKFGITYCENLVSTIPEFIDYVMIKAVSMKELPEFSQSSYNFRAEFFIRECGVVPLIRWLKHNSLSYPQIGKLIVASKGDLDHIRRLAEWLKTIHVNGRYIGVTLTRAGGNVLERSMEEFDELVKYLEDNGVRKDWMGYVVSRCPEILAFSMDELRSRAEFYLNMGMNKNDFGTMLYDCPKVIGFFSMEEMNQKEMKLKAAYLKEFGLSDEDLGRLLAHKPQLMACSIEDRWKPLVKYFYYLGISKDGMRRILTFKPIVFCIDLESTIAPKVQFLLDLGVQQDAIGSMLTRFPSLMTYSLHKKIRPVVIFLLTRAGVSQRDIGKVVALGPELIGCSIVHKLDHNVKYFLSLGIRLPVLGEMIADFPMLLRYNIDVLRPKYQYLRRTMIRPLKDLIEFPSTEDKFQWLVLIIEGTPATVHVGGSDEEFHTRVREAVERRKRFESGIVIGEEVASDSEKDDQPDMMSVSQVSDDLENHSEH</sequence>
<dbReference type="InterPro" id="IPR003591">
    <property type="entry name" value="Leu-rich_rpt_typical-subtyp"/>
</dbReference>
<dbReference type="InterPro" id="IPR000719">
    <property type="entry name" value="Prot_kinase_dom"/>
</dbReference>
<feature type="domain" description="Protein kinase" evidence="15">
    <location>
        <begin position="484"/>
        <end position="769"/>
    </location>
</feature>
<evidence type="ECO:0000256" key="8">
    <source>
        <dbReference type="ARBA" id="ARBA00022737"/>
    </source>
</evidence>
<dbReference type="GO" id="GO:0006353">
    <property type="term" value="P:DNA-templated transcription termination"/>
    <property type="evidence" value="ECO:0007669"/>
    <property type="project" value="UniProtKB-KW"/>
</dbReference>